<evidence type="ECO:0000259" key="7">
    <source>
        <dbReference type="PROSITE" id="PS50850"/>
    </source>
</evidence>
<dbReference type="Gene3D" id="1.20.1250.20">
    <property type="entry name" value="MFS general substrate transporter like domains"/>
    <property type="match status" value="1"/>
</dbReference>
<feature type="region of interest" description="Disordered" evidence="5">
    <location>
        <begin position="1"/>
        <end position="48"/>
    </location>
</feature>
<dbReference type="AlphaFoldDB" id="A0A9P4LZD2"/>
<evidence type="ECO:0000256" key="3">
    <source>
        <dbReference type="ARBA" id="ARBA00022989"/>
    </source>
</evidence>
<evidence type="ECO:0000256" key="6">
    <source>
        <dbReference type="SAM" id="Phobius"/>
    </source>
</evidence>
<feature type="transmembrane region" description="Helical" evidence="6">
    <location>
        <begin position="229"/>
        <end position="249"/>
    </location>
</feature>
<dbReference type="GO" id="GO:0005886">
    <property type="term" value="C:plasma membrane"/>
    <property type="evidence" value="ECO:0007669"/>
    <property type="project" value="TreeGrafter"/>
</dbReference>
<evidence type="ECO:0000256" key="4">
    <source>
        <dbReference type="ARBA" id="ARBA00023136"/>
    </source>
</evidence>
<feature type="domain" description="Major facilitator superfamily (MFS) profile" evidence="7">
    <location>
        <begin position="66"/>
        <end position="515"/>
    </location>
</feature>
<dbReference type="PANTHER" id="PTHR23502">
    <property type="entry name" value="MAJOR FACILITATOR SUPERFAMILY"/>
    <property type="match status" value="1"/>
</dbReference>
<evidence type="ECO:0000256" key="2">
    <source>
        <dbReference type="ARBA" id="ARBA00022692"/>
    </source>
</evidence>
<feature type="transmembrane region" description="Helical" evidence="6">
    <location>
        <begin position="141"/>
        <end position="158"/>
    </location>
</feature>
<keyword evidence="4 6" id="KW-0472">Membrane</keyword>
<dbReference type="InterPro" id="IPR020846">
    <property type="entry name" value="MFS_dom"/>
</dbReference>
<feature type="transmembrane region" description="Helical" evidence="6">
    <location>
        <begin position="199"/>
        <end position="222"/>
    </location>
</feature>
<reference evidence="8" key="1">
    <citation type="journal article" date="2020" name="Stud. Mycol.">
        <title>101 Dothideomycetes genomes: a test case for predicting lifestyles and emergence of pathogens.</title>
        <authorList>
            <person name="Haridas S."/>
            <person name="Albert R."/>
            <person name="Binder M."/>
            <person name="Bloem J."/>
            <person name="Labutti K."/>
            <person name="Salamov A."/>
            <person name="Andreopoulos B."/>
            <person name="Baker S."/>
            <person name="Barry K."/>
            <person name="Bills G."/>
            <person name="Bluhm B."/>
            <person name="Cannon C."/>
            <person name="Castanera R."/>
            <person name="Culley D."/>
            <person name="Daum C."/>
            <person name="Ezra D."/>
            <person name="Gonzalez J."/>
            <person name="Henrissat B."/>
            <person name="Kuo A."/>
            <person name="Liang C."/>
            <person name="Lipzen A."/>
            <person name="Lutzoni F."/>
            <person name="Magnuson J."/>
            <person name="Mondo S."/>
            <person name="Nolan M."/>
            <person name="Ohm R."/>
            <person name="Pangilinan J."/>
            <person name="Park H.-J."/>
            <person name="Ramirez L."/>
            <person name="Alfaro M."/>
            <person name="Sun H."/>
            <person name="Tritt A."/>
            <person name="Yoshinaga Y."/>
            <person name="Zwiers L.-H."/>
            <person name="Turgeon B."/>
            <person name="Goodwin S."/>
            <person name="Spatafora J."/>
            <person name="Crous P."/>
            <person name="Grigoriev I."/>
        </authorList>
    </citation>
    <scope>NUCLEOTIDE SEQUENCE</scope>
    <source>
        <strain evidence="8">CBS 133067</strain>
    </source>
</reference>
<feature type="transmembrane region" description="Helical" evidence="6">
    <location>
        <begin position="313"/>
        <end position="337"/>
    </location>
</feature>
<proteinExistence type="predicted"/>
<dbReference type="Proteomes" id="UP000799772">
    <property type="component" value="Unassembled WGS sequence"/>
</dbReference>
<evidence type="ECO:0000256" key="1">
    <source>
        <dbReference type="ARBA" id="ARBA00004141"/>
    </source>
</evidence>
<organism evidence="8 9">
    <name type="scientific">Rhizodiscina lignyota</name>
    <dbReference type="NCBI Taxonomy" id="1504668"/>
    <lineage>
        <taxon>Eukaryota</taxon>
        <taxon>Fungi</taxon>
        <taxon>Dikarya</taxon>
        <taxon>Ascomycota</taxon>
        <taxon>Pezizomycotina</taxon>
        <taxon>Dothideomycetes</taxon>
        <taxon>Pleosporomycetidae</taxon>
        <taxon>Aulographales</taxon>
        <taxon>Rhizodiscinaceae</taxon>
        <taxon>Rhizodiscina</taxon>
    </lineage>
</organism>
<dbReference type="PROSITE" id="PS50850">
    <property type="entry name" value="MFS"/>
    <property type="match status" value="1"/>
</dbReference>
<sequence length="515" mass="57049">MEGAAAHTDIEKRWESEKQEIIGESEARSNQESQPKLDKHGFPLRPQPTDSPLDPLNWNRWIKLLVLLQVSFLGFLGPFSQGAIESPVDRVWKNSAYRPLSQFMGITITEASYNTTLAIVLAGVAPLFYSPLANIYGRRPVYIFSCIIGIVAGARSAISTHWKNLLVARVFVGVGTSAGMGIGASVVSDMYFMHERGKYMGIYVIFTTNGAHIAVLVGGFVAKDVGWRWCYWVPCIALGITWVLNLFLLPETIFHRDVDHRDQVAGDTQMNLRSWIRLLRPWPKSVKRHLRLWDLTHCFIMLKYPSVLLTTIYYSYAFGIGTVLFAVTGSASFSAIYGFDTAQVGLAIGVPTTIGSIIGELAAGPVSDLLLLWSNRRHNGESPPETRLHVMWPGLILLPAGVIIEEVCFQHRTHWMGPVMGMGIGCFGLQIISTNIFAYLADRYRPQSAEISTLLNFGRLTFSFTLGFYMLPFAHATSYGTAWIIMAVISVGLYAGIVGRSEVIARLILPVVPAA</sequence>
<dbReference type="OrthoDB" id="2585655at2759"/>
<feature type="transmembrane region" description="Helical" evidence="6">
    <location>
        <begin position="453"/>
        <end position="474"/>
    </location>
</feature>
<feature type="transmembrane region" description="Helical" evidence="6">
    <location>
        <begin position="344"/>
        <end position="363"/>
    </location>
</feature>
<dbReference type="PANTHER" id="PTHR23502:SF181">
    <property type="entry name" value="MAJOR FACILITATOR SUPERFAMILY (MFS) PROFILE DOMAIN-CONTAINING PROTEIN"/>
    <property type="match status" value="1"/>
</dbReference>
<dbReference type="EMBL" id="ML978145">
    <property type="protein sequence ID" value="KAF2092501.1"/>
    <property type="molecule type" value="Genomic_DNA"/>
</dbReference>
<dbReference type="InterPro" id="IPR011701">
    <property type="entry name" value="MFS"/>
</dbReference>
<gene>
    <name evidence="8" type="ORF">NA57DRAFT_62371</name>
</gene>
<keyword evidence="9" id="KW-1185">Reference proteome</keyword>
<keyword evidence="2 6" id="KW-0812">Transmembrane</keyword>
<feature type="transmembrane region" description="Helical" evidence="6">
    <location>
        <begin position="480"/>
        <end position="499"/>
    </location>
</feature>
<feature type="compositionally biased region" description="Basic and acidic residues" evidence="5">
    <location>
        <begin position="8"/>
        <end position="41"/>
    </location>
</feature>
<keyword evidence="3 6" id="KW-1133">Transmembrane helix</keyword>
<feature type="transmembrane region" description="Helical" evidence="6">
    <location>
        <begin position="419"/>
        <end position="441"/>
    </location>
</feature>
<evidence type="ECO:0000256" key="5">
    <source>
        <dbReference type="SAM" id="MobiDB-lite"/>
    </source>
</evidence>
<feature type="transmembrane region" description="Helical" evidence="6">
    <location>
        <begin position="170"/>
        <end position="193"/>
    </location>
</feature>
<dbReference type="GO" id="GO:0022857">
    <property type="term" value="F:transmembrane transporter activity"/>
    <property type="evidence" value="ECO:0007669"/>
    <property type="project" value="InterPro"/>
</dbReference>
<dbReference type="SUPFAM" id="SSF103473">
    <property type="entry name" value="MFS general substrate transporter"/>
    <property type="match status" value="1"/>
</dbReference>
<dbReference type="InterPro" id="IPR036259">
    <property type="entry name" value="MFS_trans_sf"/>
</dbReference>
<feature type="transmembrane region" description="Helical" evidence="6">
    <location>
        <begin position="100"/>
        <end position="129"/>
    </location>
</feature>
<dbReference type="Pfam" id="PF07690">
    <property type="entry name" value="MFS_1"/>
    <property type="match status" value="1"/>
</dbReference>
<evidence type="ECO:0000313" key="9">
    <source>
        <dbReference type="Proteomes" id="UP000799772"/>
    </source>
</evidence>
<comment type="caution">
    <text evidence="8">The sequence shown here is derived from an EMBL/GenBank/DDBJ whole genome shotgun (WGS) entry which is preliminary data.</text>
</comment>
<name>A0A9P4LZD2_9PEZI</name>
<protein>
    <submittedName>
        <fullName evidence="8">MFS general substrate transporter</fullName>
    </submittedName>
</protein>
<comment type="subcellular location">
    <subcellularLocation>
        <location evidence="1">Membrane</location>
        <topology evidence="1">Multi-pass membrane protein</topology>
    </subcellularLocation>
</comment>
<evidence type="ECO:0000313" key="8">
    <source>
        <dbReference type="EMBL" id="KAF2092501.1"/>
    </source>
</evidence>
<accession>A0A9P4LZD2</accession>